<dbReference type="PATRIC" id="fig|1423778.4.peg.553"/>
<dbReference type="EC" id="4.2.2.29" evidence="7"/>
<feature type="site" description="Important for catalytic activity" evidence="7">
    <location>
        <position position="244"/>
    </location>
</feature>
<dbReference type="STRING" id="1423778.FC70_GL000526"/>
<keyword evidence="9" id="KW-1185">Reference proteome</keyword>
<evidence type="ECO:0000256" key="1">
    <source>
        <dbReference type="ARBA" id="ARBA00022475"/>
    </source>
</evidence>
<evidence type="ECO:0000256" key="2">
    <source>
        <dbReference type="ARBA" id="ARBA00022692"/>
    </source>
</evidence>
<dbReference type="InterPro" id="IPR003770">
    <property type="entry name" value="MLTG-like"/>
</dbReference>
<dbReference type="Proteomes" id="UP000051697">
    <property type="component" value="Unassembled WGS sequence"/>
</dbReference>
<keyword evidence="1 7" id="KW-1003">Cell membrane</keyword>
<dbReference type="GO" id="GO:0008932">
    <property type="term" value="F:lytic endotransglycosylase activity"/>
    <property type="evidence" value="ECO:0007669"/>
    <property type="project" value="UniProtKB-UniRule"/>
</dbReference>
<sequence>MSRSLKNKKSKKLGWIITIIILIVVLVGGFKMYVSSSMKAVNANNDKAVEVYIKSGSSNDQIIKTLQKKHLIKSSLVFKYYAKSKVSTGFKAGYYSLNKSMDVKTIAQKLEKGGSATPVTGENKLVVQEGATVEQIAAAVQKATKYSSKDFLALIQDQDFLDELAKEYPDLLSSAMSATDVRYKLEGYLFPATYDTKNVTSLKSLVTQMVATSNTQLQPYFTSIKSQGYTVQQVLTLASLVEREGVTNSDRRKIAGVFLNRIKKDMPLQSDISVMYALNTHKKNLTYKDLEVDSPYNLYVEKGYGPGPFNSPSLQSIKAVLDPASRNKKYLYFIANMKTGKVYYATTYAQHQKLTEKLSDDNK</sequence>
<reference evidence="8 9" key="1">
    <citation type="journal article" date="2015" name="Genome Announc.">
        <title>Expanding the biotechnology potential of lactobacilli through comparative genomics of 213 strains and associated genera.</title>
        <authorList>
            <person name="Sun Z."/>
            <person name="Harris H.M."/>
            <person name="McCann A."/>
            <person name="Guo C."/>
            <person name="Argimon S."/>
            <person name="Zhang W."/>
            <person name="Yang X."/>
            <person name="Jeffery I.B."/>
            <person name="Cooney J.C."/>
            <person name="Kagawa T.F."/>
            <person name="Liu W."/>
            <person name="Song Y."/>
            <person name="Salvetti E."/>
            <person name="Wrobel A."/>
            <person name="Rasinkangas P."/>
            <person name="Parkhill J."/>
            <person name="Rea M.C."/>
            <person name="O'Sullivan O."/>
            <person name="Ritari J."/>
            <person name="Douillard F.P."/>
            <person name="Paul Ross R."/>
            <person name="Yang R."/>
            <person name="Briner A.E."/>
            <person name="Felis G.E."/>
            <person name="de Vos W.M."/>
            <person name="Barrangou R."/>
            <person name="Klaenhammer T.R."/>
            <person name="Caufield P.W."/>
            <person name="Cui Y."/>
            <person name="Zhang H."/>
            <person name="O'Toole P.W."/>
        </authorList>
    </citation>
    <scope>NUCLEOTIDE SEQUENCE [LARGE SCALE GENOMIC DNA]</scope>
    <source>
        <strain evidence="8 9">DSM 15707</strain>
    </source>
</reference>
<dbReference type="GO" id="GO:0009252">
    <property type="term" value="P:peptidoglycan biosynthetic process"/>
    <property type="evidence" value="ECO:0007669"/>
    <property type="project" value="UniProtKB-UniRule"/>
</dbReference>
<dbReference type="CDD" id="cd08010">
    <property type="entry name" value="MltG_like"/>
    <property type="match status" value="1"/>
</dbReference>
<dbReference type="Pfam" id="PF02618">
    <property type="entry name" value="YceG"/>
    <property type="match status" value="1"/>
</dbReference>
<comment type="function">
    <text evidence="7">Functions as a peptidoglycan terminase that cleaves nascent peptidoglycan strands endolytically to terminate their elongation.</text>
</comment>
<dbReference type="GO" id="GO:0071555">
    <property type="term" value="P:cell wall organization"/>
    <property type="evidence" value="ECO:0007669"/>
    <property type="project" value="UniProtKB-KW"/>
</dbReference>
<keyword evidence="2 7" id="KW-0812">Transmembrane</keyword>
<dbReference type="EMBL" id="AZFE01000030">
    <property type="protein sequence ID" value="KRL55941.1"/>
    <property type="molecule type" value="Genomic_DNA"/>
</dbReference>
<keyword evidence="6 7" id="KW-0961">Cell wall biogenesis/degradation</keyword>
<name>A0A0R1RPK9_9LACO</name>
<dbReference type="NCBIfam" id="TIGR00247">
    <property type="entry name" value="endolytic transglycosylase MltG"/>
    <property type="match status" value="1"/>
</dbReference>
<evidence type="ECO:0000256" key="5">
    <source>
        <dbReference type="ARBA" id="ARBA00023239"/>
    </source>
</evidence>
<dbReference type="OrthoDB" id="9814591at2"/>
<evidence type="ECO:0000313" key="9">
    <source>
        <dbReference type="Proteomes" id="UP000051697"/>
    </source>
</evidence>
<dbReference type="GO" id="GO:0005886">
    <property type="term" value="C:plasma membrane"/>
    <property type="evidence" value="ECO:0007669"/>
    <property type="project" value="UniProtKB-SubCell"/>
</dbReference>
<keyword evidence="3 7" id="KW-1133">Transmembrane helix</keyword>
<accession>A0A0R1RPK9</accession>
<comment type="subcellular location">
    <subcellularLocation>
        <location evidence="7">Cell membrane</location>
        <topology evidence="7">Single-pass membrane protein</topology>
    </subcellularLocation>
</comment>
<evidence type="ECO:0000256" key="7">
    <source>
        <dbReference type="HAMAP-Rule" id="MF_02065"/>
    </source>
</evidence>
<dbReference type="RefSeq" id="WP_057889505.1">
    <property type="nucleotide sequence ID" value="NZ_AZFE01000030.1"/>
</dbReference>
<gene>
    <name evidence="7" type="primary">mltG</name>
    <name evidence="8" type="ORF">FC70_GL000526</name>
</gene>
<keyword evidence="4 7" id="KW-0472">Membrane</keyword>
<evidence type="ECO:0000313" key="8">
    <source>
        <dbReference type="EMBL" id="KRL55941.1"/>
    </source>
</evidence>
<evidence type="ECO:0000256" key="4">
    <source>
        <dbReference type="ARBA" id="ARBA00023136"/>
    </source>
</evidence>
<comment type="similarity">
    <text evidence="7">Belongs to the transglycosylase MltG family.</text>
</comment>
<feature type="transmembrane region" description="Helical" evidence="7">
    <location>
        <begin position="12"/>
        <end position="34"/>
    </location>
</feature>
<comment type="catalytic activity">
    <reaction evidence="7">
        <text>a peptidoglycan chain = a peptidoglycan chain with N-acetyl-1,6-anhydromuramyl-[peptide] at the reducing end + a peptidoglycan chain with N-acetylglucosamine at the non-reducing end.</text>
        <dbReference type="EC" id="4.2.2.29"/>
    </reaction>
</comment>
<dbReference type="AlphaFoldDB" id="A0A0R1RPK9"/>
<protein>
    <recommendedName>
        <fullName evidence="7">Endolytic murein transglycosylase</fullName>
        <ecNumber evidence="7">4.2.2.29</ecNumber>
    </recommendedName>
    <alternativeName>
        <fullName evidence="7">Peptidoglycan lytic transglycosylase</fullName>
    </alternativeName>
    <alternativeName>
        <fullName evidence="7">Peptidoglycan polymerization terminase</fullName>
    </alternativeName>
</protein>
<dbReference type="HAMAP" id="MF_02065">
    <property type="entry name" value="MltG"/>
    <property type="match status" value="1"/>
</dbReference>
<proteinExistence type="inferred from homology"/>
<comment type="caution">
    <text evidence="8">The sequence shown here is derived from an EMBL/GenBank/DDBJ whole genome shotgun (WGS) entry which is preliminary data.</text>
</comment>
<evidence type="ECO:0000256" key="6">
    <source>
        <dbReference type="ARBA" id="ARBA00023316"/>
    </source>
</evidence>
<dbReference type="PANTHER" id="PTHR30518:SF2">
    <property type="entry name" value="ENDOLYTIC MUREIN TRANSGLYCOSYLASE"/>
    <property type="match status" value="1"/>
</dbReference>
<evidence type="ECO:0000256" key="3">
    <source>
        <dbReference type="ARBA" id="ARBA00022989"/>
    </source>
</evidence>
<dbReference type="Gene3D" id="3.30.1490.480">
    <property type="entry name" value="Endolytic murein transglycosylase"/>
    <property type="match status" value="1"/>
</dbReference>
<organism evidence="8 9">
    <name type="scientific">Paucilactobacillus oligofermentans DSM 15707 = LMG 22743</name>
    <dbReference type="NCBI Taxonomy" id="1423778"/>
    <lineage>
        <taxon>Bacteria</taxon>
        <taxon>Bacillati</taxon>
        <taxon>Bacillota</taxon>
        <taxon>Bacilli</taxon>
        <taxon>Lactobacillales</taxon>
        <taxon>Lactobacillaceae</taxon>
        <taxon>Paucilactobacillus</taxon>
    </lineage>
</organism>
<dbReference type="KEGG" id="lol:LACOL_0769"/>
<keyword evidence="5 7" id="KW-0456">Lyase</keyword>
<dbReference type="PANTHER" id="PTHR30518">
    <property type="entry name" value="ENDOLYTIC MUREIN TRANSGLYCOSYLASE"/>
    <property type="match status" value="1"/>
</dbReference>